<organism evidence="3">
    <name type="scientific">Brugia malayi</name>
    <name type="common">Filarial nematode worm</name>
    <dbReference type="NCBI Taxonomy" id="6279"/>
    <lineage>
        <taxon>Eukaryota</taxon>
        <taxon>Metazoa</taxon>
        <taxon>Ecdysozoa</taxon>
        <taxon>Nematoda</taxon>
        <taxon>Chromadorea</taxon>
        <taxon>Rhabditida</taxon>
        <taxon>Spirurina</taxon>
        <taxon>Spiruromorpha</taxon>
        <taxon>Filarioidea</taxon>
        <taxon>Onchocercidae</taxon>
        <taxon>Brugia</taxon>
    </lineage>
</organism>
<keyword evidence="1" id="KW-0472">Membrane</keyword>
<keyword evidence="1" id="KW-1133">Transmembrane helix</keyword>
<reference evidence="3" key="2">
    <citation type="submission" date="2019-04" db="EMBL/GenBank/DDBJ databases">
        <authorList>
            <person name="Howe K."/>
            <person name="Paulini M."/>
            <person name="Williams G."/>
        </authorList>
    </citation>
    <scope>NUCLEOTIDE SEQUENCE [LARGE SCALE GENOMIC DNA]</scope>
    <source>
        <strain evidence="3">FR3</strain>
    </source>
</reference>
<reference evidence="5" key="3">
    <citation type="submission" date="2022-04" db="UniProtKB">
        <authorList>
            <consortium name="WormBaseParasite"/>
        </authorList>
    </citation>
    <scope>IDENTIFICATION</scope>
</reference>
<accession>A0A4E9EXQ9</accession>
<reference evidence="4" key="1">
    <citation type="journal article" date="2007" name="Science">
        <title>Draft genome of the filarial nematode parasite Brugia malayi.</title>
        <authorList>
            <person name="Ghedin E."/>
            <person name="Wang S."/>
            <person name="Spiro D."/>
            <person name="Caler E."/>
            <person name="Zhao Q."/>
            <person name="Crabtree J."/>
            <person name="Allen J.E."/>
            <person name="Delcher A.L."/>
            <person name="Guiliano D.B."/>
            <person name="Miranda-Saavedra D."/>
            <person name="Angiuoli S.V."/>
            <person name="Creasy T."/>
            <person name="Amedeo P."/>
            <person name="Haas B."/>
            <person name="El-Sayed N.M."/>
            <person name="Wortman J.R."/>
            <person name="Feldblyum T."/>
            <person name="Tallon L."/>
            <person name="Schatz M."/>
            <person name="Shumway M."/>
            <person name="Koo H."/>
            <person name="Salzberg S.L."/>
            <person name="Schobel S."/>
            <person name="Pertea M."/>
            <person name="Pop M."/>
            <person name="White O."/>
            <person name="Barton G.J."/>
            <person name="Carlow C.K."/>
            <person name="Crawford M.J."/>
            <person name="Daub J."/>
            <person name="Dimmic M.W."/>
            <person name="Estes C.F."/>
            <person name="Foster J.M."/>
            <person name="Ganatra M."/>
            <person name="Gregory W.F."/>
            <person name="Johnson N.M."/>
            <person name="Jin J."/>
            <person name="Komuniecki R."/>
            <person name="Korf I."/>
            <person name="Kumar S."/>
            <person name="Laney S."/>
            <person name="Li B.W."/>
            <person name="Li W."/>
            <person name="Lindblom T.H."/>
            <person name="Lustigman S."/>
            <person name="Ma D."/>
            <person name="Maina C.V."/>
            <person name="Martin D.M."/>
            <person name="McCarter J.P."/>
            <person name="McReynolds L."/>
            <person name="Mitreva M."/>
            <person name="Nutman T.B."/>
            <person name="Parkinson J."/>
            <person name="Peregrin-Alvarez J.M."/>
            <person name="Poole C."/>
            <person name="Ren Q."/>
            <person name="Saunders L."/>
            <person name="Sluder A.E."/>
            <person name="Smith K."/>
            <person name="Stanke M."/>
            <person name="Unnasch T.R."/>
            <person name="Ware J."/>
            <person name="Wei A.D."/>
            <person name="Weil G."/>
            <person name="Williams D.J."/>
            <person name="Zhang Y."/>
            <person name="Williams S.A."/>
            <person name="Fraser-Liggett C."/>
            <person name="Slatko B."/>
            <person name="Blaxter M.L."/>
            <person name="Scott A.L."/>
        </authorList>
    </citation>
    <scope>NUCLEOTIDE SEQUENCE</scope>
    <source>
        <strain evidence="4">FR3</strain>
    </source>
</reference>
<feature type="domain" description="Transmembrane protein 127 transmembrane region" evidence="2">
    <location>
        <begin position="111"/>
        <end position="214"/>
    </location>
</feature>
<sequence>MILDFLVVLTLRVYYISLVEIIMAICALVSDEWIRINDNSKESRNVAQLDDNSSVRSDNHFSYASSFAQAGRCKGVDIRHFWRTAKFGFFVNMKGVYHTTYRFDGNVRMDCLTPLIANLFYVLIAFCFVIVVKSTLACILSTISTSSGFLNWLKRNTILEMSSMMLAVLACIITFLMGAMIYSMNPFSGVTVGAGSVSIAVSGVSSFFAAAVSLRRKYSVVRQRRLENQRLLCARSFRAWREVGRHSEDMRPIIDFERYLDSWATPVDSP</sequence>
<dbReference type="InterPro" id="IPR046795">
    <property type="entry name" value="TMEM127_TM"/>
</dbReference>
<evidence type="ECO:0000313" key="5">
    <source>
        <dbReference type="WBParaSite" id="Bm5799.1"/>
    </source>
</evidence>
<feature type="transmembrane region" description="Helical" evidence="1">
    <location>
        <begin position="12"/>
        <end position="30"/>
    </location>
</feature>
<dbReference type="EMBL" id="CAAKNF010000196">
    <property type="protein sequence ID" value="VIO87806.1"/>
    <property type="molecule type" value="Genomic_DNA"/>
</dbReference>
<dbReference type="GeneID" id="6096711"/>
<name>A0A4E9EXQ9_BRUMA</name>
<dbReference type="AlphaFoldDB" id="A0A4E9EXQ9"/>
<evidence type="ECO:0000256" key="1">
    <source>
        <dbReference type="SAM" id="Phobius"/>
    </source>
</evidence>
<feature type="transmembrane region" description="Helical" evidence="1">
    <location>
        <begin position="164"/>
        <end position="184"/>
    </location>
</feature>
<proteinExistence type="predicted"/>
<dbReference type="WBParaSite" id="Bm5799.1">
    <property type="protein sequence ID" value="Bm5799.1"/>
    <property type="gene ID" value="WBGene00226060"/>
</dbReference>
<feature type="transmembrane region" description="Helical" evidence="1">
    <location>
        <begin position="119"/>
        <end position="143"/>
    </location>
</feature>
<evidence type="ECO:0000259" key="2">
    <source>
        <dbReference type="Pfam" id="PF20517"/>
    </source>
</evidence>
<dbReference type="KEGG" id="bmy:BM_BM5799"/>
<evidence type="ECO:0000313" key="3">
    <source>
        <dbReference type="EMBL" id="VIO87806.1"/>
    </source>
</evidence>
<keyword evidence="4" id="KW-1185">Reference proteome</keyword>
<dbReference type="Proteomes" id="UP000006672">
    <property type="component" value="Unassembled WGS sequence"/>
</dbReference>
<gene>
    <name evidence="3" type="primary">Bm5799</name>
    <name evidence="3" type="ORF">BM_BM5799</name>
</gene>
<feature type="transmembrane region" description="Helical" evidence="1">
    <location>
        <begin position="190"/>
        <end position="214"/>
    </location>
</feature>
<accession>A0A8L7TAF2</accession>
<protein>
    <submittedName>
        <fullName evidence="5">Bm5799</fullName>
    </submittedName>
</protein>
<dbReference type="OrthoDB" id="10030622at2759"/>
<dbReference type="Pfam" id="PF20517">
    <property type="entry name" value="TMEM127"/>
    <property type="match status" value="1"/>
</dbReference>
<dbReference type="CTD" id="6096711"/>
<dbReference type="RefSeq" id="XP_042930409.1">
    <property type="nucleotide sequence ID" value="XM_043074475.1"/>
</dbReference>
<evidence type="ECO:0000313" key="4">
    <source>
        <dbReference type="Proteomes" id="UP000006672"/>
    </source>
</evidence>
<keyword evidence="1" id="KW-0812">Transmembrane</keyword>